<evidence type="ECO:0000256" key="2">
    <source>
        <dbReference type="ARBA" id="ARBA00008072"/>
    </source>
</evidence>
<evidence type="ECO:0000313" key="8">
    <source>
        <dbReference type="EMBL" id="KAA5840744.1"/>
    </source>
</evidence>
<keyword evidence="3 6" id="KW-0479">Metal-binding</keyword>
<dbReference type="GO" id="GO:0005737">
    <property type="term" value="C:cytoplasm"/>
    <property type="evidence" value="ECO:0007669"/>
    <property type="project" value="TreeGrafter"/>
</dbReference>
<dbReference type="GO" id="GO:0004022">
    <property type="term" value="F:alcohol dehydrogenase (NAD+) activity"/>
    <property type="evidence" value="ECO:0007669"/>
    <property type="project" value="TreeGrafter"/>
</dbReference>
<keyword evidence="5" id="KW-0560">Oxidoreductase</keyword>
<dbReference type="Pfam" id="PF08240">
    <property type="entry name" value="ADH_N"/>
    <property type="match status" value="1"/>
</dbReference>
<comment type="caution">
    <text evidence="8">The sequence shown here is derived from an EMBL/GenBank/DDBJ whole genome shotgun (WGS) entry which is preliminary data.</text>
</comment>
<dbReference type="Proteomes" id="UP000323924">
    <property type="component" value="Unassembled WGS sequence"/>
</dbReference>
<comment type="cofactor">
    <cofactor evidence="1 6">
        <name>Zn(2+)</name>
        <dbReference type="ChEBI" id="CHEBI:29105"/>
    </cofactor>
</comment>
<dbReference type="Gene3D" id="3.90.180.10">
    <property type="entry name" value="Medium-chain alcohol dehydrogenases, catalytic domain"/>
    <property type="match status" value="1"/>
</dbReference>
<dbReference type="Gene3D" id="3.40.50.720">
    <property type="entry name" value="NAD(P)-binding Rossmann-like Domain"/>
    <property type="match status" value="1"/>
</dbReference>
<dbReference type="InterPro" id="IPR013149">
    <property type="entry name" value="ADH-like_C"/>
</dbReference>
<accession>A0AB34C344</accession>
<dbReference type="SMART" id="SM00829">
    <property type="entry name" value="PKS_ER"/>
    <property type="match status" value="1"/>
</dbReference>
<evidence type="ECO:0000256" key="3">
    <source>
        <dbReference type="ARBA" id="ARBA00022723"/>
    </source>
</evidence>
<keyword evidence="4 6" id="KW-0862">Zinc</keyword>
<evidence type="ECO:0000313" key="9">
    <source>
        <dbReference type="Proteomes" id="UP000323924"/>
    </source>
</evidence>
<evidence type="ECO:0000256" key="1">
    <source>
        <dbReference type="ARBA" id="ARBA00001947"/>
    </source>
</evidence>
<dbReference type="InterPro" id="IPR013154">
    <property type="entry name" value="ADH-like_N"/>
</dbReference>
<dbReference type="PANTHER" id="PTHR42940">
    <property type="entry name" value="ALCOHOL DEHYDROGENASE 1-RELATED"/>
    <property type="match status" value="1"/>
</dbReference>
<dbReference type="PANTHER" id="PTHR42940:SF7">
    <property type="entry name" value="ALCOHOL DEHYDROGENASE-LIKE N-TERMINAL DOMAIN-CONTAINING PROTEIN"/>
    <property type="match status" value="1"/>
</dbReference>
<proteinExistence type="inferred from homology"/>
<dbReference type="FunFam" id="3.40.50.720:FF:000022">
    <property type="entry name" value="Cinnamyl alcohol dehydrogenase"/>
    <property type="match status" value="1"/>
</dbReference>
<dbReference type="GO" id="GO:0008106">
    <property type="term" value="F:alcohol dehydrogenase (NADP+) activity"/>
    <property type="evidence" value="ECO:0007669"/>
    <property type="project" value="UniProtKB-ARBA"/>
</dbReference>
<organism evidence="8 9">
    <name type="scientific">Pseudomonas chlororaphis</name>
    <dbReference type="NCBI Taxonomy" id="587753"/>
    <lineage>
        <taxon>Bacteria</taxon>
        <taxon>Pseudomonadati</taxon>
        <taxon>Pseudomonadota</taxon>
        <taxon>Gammaproteobacteria</taxon>
        <taxon>Pseudomonadales</taxon>
        <taxon>Pseudomonadaceae</taxon>
        <taxon>Pseudomonas</taxon>
    </lineage>
</organism>
<dbReference type="InterPro" id="IPR002328">
    <property type="entry name" value="ADH_Zn_CS"/>
</dbReference>
<evidence type="ECO:0000256" key="6">
    <source>
        <dbReference type="RuleBase" id="RU361277"/>
    </source>
</evidence>
<comment type="similarity">
    <text evidence="2 6">Belongs to the zinc-containing alcohol dehydrogenase family.</text>
</comment>
<dbReference type="InterPro" id="IPR036291">
    <property type="entry name" value="NAD(P)-bd_dom_sf"/>
</dbReference>
<gene>
    <name evidence="8" type="ORF">F2A38_17705</name>
</gene>
<sequence length="337" mass="35407">MTETMLMKAVQAVEVGGTFVVSQVPVPVPGPRQVRVKVHACGVCAGENIARMGMLGVTYPRVPGHEVAGEIDSVGAEVTTWKPGDRVGVGWHGGSCSNCEYCRQGDFTNCTDRMIVGASYDGGYAEYMVVPQDALARIPNVLSFAEAAPLMCAGITTFNALRHSGARPGDTVAIHGVGGLGHLAVQFANKMGFRTVAVSRGRAKEALARKLGADEYIDSTEGSAGEALARLGGATVVLSTVGSGAAQVDLTLGLKPNGRLVFVATDHQPLGVSPDLLVFGRRSIAGWYSGNAKDSEETMAFAALKGVRAMIETYPLEDAEEVFLNMSKAKFRSVLTI</sequence>
<reference evidence="8 9" key="1">
    <citation type="submission" date="2019-09" db="EMBL/GenBank/DDBJ databases">
        <authorList>
            <person name="Vacheron J."/>
            <person name="Dubost A."/>
            <person name="Prigent-Combaret C."/>
            <person name="Muller D."/>
        </authorList>
    </citation>
    <scope>NUCLEOTIDE SEQUENCE [LARGE SCALE GENOMIC DNA]</scope>
    <source>
        <strain evidence="8 9">JV497</strain>
    </source>
</reference>
<dbReference type="RefSeq" id="WP_081002312.1">
    <property type="nucleotide sequence ID" value="NZ_CP118141.1"/>
</dbReference>
<dbReference type="SUPFAM" id="SSF51735">
    <property type="entry name" value="NAD(P)-binding Rossmann-fold domains"/>
    <property type="match status" value="1"/>
</dbReference>
<dbReference type="PROSITE" id="PS00059">
    <property type="entry name" value="ADH_ZINC"/>
    <property type="match status" value="1"/>
</dbReference>
<dbReference type="SUPFAM" id="SSF50129">
    <property type="entry name" value="GroES-like"/>
    <property type="match status" value="1"/>
</dbReference>
<dbReference type="EMBL" id="VWPC01000017">
    <property type="protein sequence ID" value="KAA5840744.1"/>
    <property type="molecule type" value="Genomic_DNA"/>
</dbReference>
<evidence type="ECO:0000259" key="7">
    <source>
        <dbReference type="SMART" id="SM00829"/>
    </source>
</evidence>
<dbReference type="GO" id="GO:0008270">
    <property type="term" value="F:zinc ion binding"/>
    <property type="evidence" value="ECO:0007669"/>
    <property type="project" value="InterPro"/>
</dbReference>
<feature type="domain" description="Enoyl reductase (ER)" evidence="7">
    <location>
        <begin position="16"/>
        <end position="335"/>
    </location>
</feature>
<evidence type="ECO:0000256" key="5">
    <source>
        <dbReference type="ARBA" id="ARBA00023002"/>
    </source>
</evidence>
<name>A0AB34C344_9PSED</name>
<protein>
    <submittedName>
        <fullName evidence="8">Alcohol dehydrogenase catalytic domain-containing protein</fullName>
    </submittedName>
</protein>
<evidence type="ECO:0000256" key="4">
    <source>
        <dbReference type="ARBA" id="ARBA00022833"/>
    </source>
</evidence>
<dbReference type="InterPro" id="IPR020843">
    <property type="entry name" value="ER"/>
</dbReference>
<dbReference type="Pfam" id="PF00107">
    <property type="entry name" value="ADH_zinc_N"/>
    <property type="match status" value="1"/>
</dbReference>
<dbReference type="GeneID" id="93404341"/>
<dbReference type="InterPro" id="IPR011032">
    <property type="entry name" value="GroES-like_sf"/>
</dbReference>
<dbReference type="AlphaFoldDB" id="A0AB34C344"/>